<protein>
    <submittedName>
        <fullName evidence="9">RagB/SusD family nutrient uptake outer membrane protein</fullName>
    </submittedName>
</protein>
<organism evidence="9 10">
    <name type="scientific">Polluticaenibacter yanchengensis</name>
    <dbReference type="NCBI Taxonomy" id="3014562"/>
    <lineage>
        <taxon>Bacteria</taxon>
        <taxon>Pseudomonadati</taxon>
        <taxon>Bacteroidota</taxon>
        <taxon>Chitinophagia</taxon>
        <taxon>Chitinophagales</taxon>
        <taxon>Chitinophagaceae</taxon>
        <taxon>Polluticaenibacter</taxon>
    </lineage>
</organism>
<name>A0ABT4UFJ3_9BACT</name>
<accession>A0ABT4UFJ3</accession>
<feature type="repeat" description="TPR" evidence="6">
    <location>
        <begin position="216"/>
        <end position="249"/>
    </location>
</feature>
<dbReference type="EMBL" id="JAQGEF010000002">
    <property type="protein sequence ID" value="MDA3613601.1"/>
    <property type="molecule type" value="Genomic_DNA"/>
</dbReference>
<dbReference type="SMART" id="SM00028">
    <property type="entry name" value="TPR"/>
    <property type="match status" value="1"/>
</dbReference>
<evidence type="ECO:0000256" key="2">
    <source>
        <dbReference type="ARBA" id="ARBA00006275"/>
    </source>
</evidence>
<dbReference type="InterPro" id="IPR019734">
    <property type="entry name" value="TPR_rpt"/>
</dbReference>
<keyword evidence="10" id="KW-1185">Reference proteome</keyword>
<dbReference type="InterPro" id="IPR033985">
    <property type="entry name" value="SusD-like_N"/>
</dbReference>
<dbReference type="InterPro" id="IPR011990">
    <property type="entry name" value="TPR-like_helical_dom_sf"/>
</dbReference>
<feature type="domain" description="SusD-like N-terminal" evidence="8">
    <location>
        <begin position="25"/>
        <end position="227"/>
    </location>
</feature>
<dbReference type="PROSITE" id="PS50005">
    <property type="entry name" value="TPR"/>
    <property type="match status" value="1"/>
</dbReference>
<keyword evidence="6" id="KW-0802">TPR repeat</keyword>
<evidence type="ECO:0000313" key="9">
    <source>
        <dbReference type="EMBL" id="MDA3613601.1"/>
    </source>
</evidence>
<dbReference type="Proteomes" id="UP001210231">
    <property type="component" value="Unassembled WGS sequence"/>
</dbReference>
<evidence type="ECO:0000259" key="8">
    <source>
        <dbReference type="Pfam" id="PF14322"/>
    </source>
</evidence>
<evidence type="ECO:0000256" key="5">
    <source>
        <dbReference type="ARBA" id="ARBA00023237"/>
    </source>
</evidence>
<dbReference type="Pfam" id="PF14322">
    <property type="entry name" value="SusD-like_3"/>
    <property type="match status" value="1"/>
</dbReference>
<dbReference type="PROSITE" id="PS51257">
    <property type="entry name" value="PROKAR_LIPOPROTEIN"/>
    <property type="match status" value="1"/>
</dbReference>
<keyword evidence="5" id="KW-0998">Cell outer membrane</keyword>
<proteinExistence type="inferred from homology"/>
<gene>
    <name evidence="9" type="ORF">O3P16_02190</name>
</gene>
<evidence type="ECO:0000256" key="4">
    <source>
        <dbReference type="ARBA" id="ARBA00023136"/>
    </source>
</evidence>
<dbReference type="RefSeq" id="WP_407029930.1">
    <property type="nucleotide sequence ID" value="NZ_JAQGEF010000002.1"/>
</dbReference>
<evidence type="ECO:0000256" key="6">
    <source>
        <dbReference type="PROSITE-ProRule" id="PRU00339"/>
    </source>
</evidence>
<reference evidence="9 10" key="1">
    <citation type="submission" date="2022-12" db="EMBL/GenBank/DDBJ databases">
        <title>Chitinophagaceae gen. sp. nov., a new member of the family Chitinophagaceae, isolated from soil in a chemical factory.</title>
        <authorList>
            <person name="Ke Z."/>
        </authorList>
    </citation>
    <scope>NUCLEOTIDE SEQUENCE [LARGE SCALE GENOMIC DNA]</scope>
    <source>
        <strain evidence="9 10">LY-5</strain>
    </source>
</reference>
<dbReference type="Pfam" id="PF07980">
    <property type="entry name" value="SusD_RagB"/>
    <property type="match status" value="1"/>
</dbReference>
<keyword evidence="4" id="KW-0472">Membrane</keyword>
<dbReference type="InterPro" id="IPR012944">
    <property type="entry name" value="SusD_RagB_dom"/>
</dbReference>
<dbReference type="Gene3D" id="1.25.40.390">
    <property type="match status" value="1"/>
</dbReference>
<feature type="domain" description="RagB/SusD" evidence="7">
    <location>
        <begin position="331"/>
        <end position="413"/>
    </location>
</feature>
<evidence type="ECO:0000256" key="3">
    <source>
        <dbReference type="ARBA" id="ARBA00022729"/>
    </source>
</evidence>
<comment type="caution">
    <text evidence="9">The sequence shown here is derived from an EMBL/GenBank/DDBJ whole genome shotgun (WGS) entry which is preliminary data.</text>
</comment>
<comment type="subcellular location">
    <subcellularLocation>
        <location evidence="1">Cell outer membrane</location>
    </subcellularLocation>
</comment>
<evidence type="ECO:0000256" key="1">
    <source>
        <dbReference type="ARBA" id="ARBA00004442"/>
    </source>
</evidence>
<evidence type="ECO:0000313" key="10">
    <source>
        <dbReference type="Proteomes" id="UP001210231"/>
    </source>
</evidence>
<keyword evidence="3" id="KW-0732">Signal</keyword>
<evidence type="ECO:0000259" key="7">
    <source>
        <dbReference type="Pfam" id="PF07980"/>
    </source>
</evidence>
<comment type="similarity">
    <text evidence="2">Belongs to the SusD family.</text>
</comment>
<dbReference type="SUPFAM" id="SSF48452">
    <property type="entry name" value="TPR-like"/>
    <property type="match status" value="1"/>
</dbReference>
<sequence length="456" mass="51702">MKYYQLTGKIIIILALLLAGCNKILDVKSNNKLSVPVTLDDFQAILDHAANMNTDFISIGLVSADEYYLTDADYNAMLYESDKRLYTWQPDYVSRLIASVGDEWYNTYKGIYACNAVIDGLQQNQHTGIIARNIKGQALTFRAARYLDGVLAWAPIYNKATARNDLGMVIREDPDFNKPSKRYSVEETYEYILNDLHQAIDLLPPTQISRSRPDKSAAYGLLARTYLYMGQYDSALTYAEKVIQFSKELIDFNNLNSSSNYPLPAVNGIGTETIFYNVMFYANPLSGSVAKITPELYNLYPTDDLRKLMFFRTNPDNSIRFKGSLSGGSGNLTGISVGEIYLILTECNIRLNKLAQASEYINTLLVKRWKKTKYVPYQFTNATTALEILFKERRKELVFRGTRWADLKRLNRDGAAITLQRTVNGQVYKLPPNDLRYAVAIPEDVILLSGIPQNPR</sequence>